<reference evidence="8" key="1">
    <citation type="journal article" date="2023" name="Commun. Biol.">
        <title>Genome analysis of Parmales, the sister group of diatoms, reveals the evolutionary specialization of diatoms from phago-mixotrophs to photoautotrophs.</title>
        <authorList>
            <person name="Ban H."/>
            <person name="Sato S."/>
            <person name="Yoshikawa S."/>
            <person name="Yamada K."/>
            <person name="Nakamura Y."/>
            <person name="Ichinomiya M."/>
            <person name="Sato N."/>
            <person name="Blanc-Mathieu R."/>
            <person name="Endo H."/>
            <person name="Kuwata A."/>
            <person name="Ogata H."/>
        </authorList>
    </citation>
    <scope>NUCLEOTIDE SEQUENCE [LARGE SCALE GENOMIC DNA]</scope>
    <source>
        <strain evidence="8">NIES 3701</strain>
    </source>
</reference>
<feature type="transmembrane region" description="Helical" evidence="5">
    <location>
        <begin position="279"/>
        <end position="297"/>
    </location>
</feature>
<accession>A0A9W7A5Z5</accession>
<evidence type="ECO:0000256" key="3">
    <source>
        <dbReference type="ARBA" id="ARBA00022989"/>
    </source>
</evidence>
<protein>
    <recommendedName>
        <fullName evidence="6">Fatty acid hydroxylase domain-containing protein</fullName>
    </recommendedName>
</protein>
<comment type="subcellular location">
    <subcellularLocation>
        <location evidence="1">Membrane</location>
    </subcellularLocation>
</comment>
<feature type="transmembrane region" description="Helical" evidence="5">
    <location>
        <begin position="235"/>
        <end position="258"/>
    </location>
</feature>
<feature type="domain" description="Fatty acid hydroxylase" evidence="6">
    <location>
        <begin position="552"/>
        <end position="679"/>
    </location>
</feature>
<feature type="transmembrane region" description="Helical" evidence="5">
    <location>
        <begin position="193"/>
        <end position="215"/>
    </location>
</feature>
<evidence type="ECO:0000256" key="4">
    <source>
        <dbReference type="ARBA" id="ARBA00023136"/>
    </source>
</evidence>
<evidence type="ECO:0000313" key="8">
    <source>
        <dbReference type="Proteomes" id="UP001165085"/>
    </source>
</evidence>
<dbReference type="GO" id="GO:0005506">
    <property type="term" value="F:iron ion binding"/>
    <property type="evidence" value="ECO:0007669"/>
    <property type="project" value="InterPro"/>
</dbReference>
<comment type="caution">
    <text evidence="7">The sequence shown here is derived from an EMBL/GenBank/DDBJ whole genome shotgun (WGS) entry which is preliminary data.</text>
</comment>
<dbReference type="GO" id="GO:0016491">
    <property type="term" value="F:oxidoreductase activity"/>
    <property type="evidence" value="ECO:0007669"/>
    <property type="project" value="InterPro"/>
</dbReference>
<organism evidence="7 8">
    <name type="scientific">Triparma strigata</name>
    <dbReference type="NCBI Taxonomy" id="1606541"/>
    <lineage>
        <taxon>Eukaryota</taxon>
        <taxon>Sar</taxon>
        <taxon>Stramenopiles</taxon>
        <taxon>Ochrophyta</taxon>
        <taxon>Bolidophyceae</taxon>
        <taxon>Parmales</taxon>
        <taxon>Triparmaceae</taxon>
        <taxon>Triparma</taxon>
    </lineage>
</organism>
<evidence type="ECO:0000313" key="7">
    <source>
        <dbReference type="EMBL" id="GMH63517.1"/>
    </source>
</evidence>
<dbReference type="InterPro" id="IPR006694">
    <property type="entry name" value="Fatty_acid_hydroxylase"/>
</dbReference>
<feature type="transmembrane region" description="Helical" evidence="5">
    <location>
        <begin position="77"/>
        <end position="96"/>
    </location>
</feature>
<sequence>MDVMFRVTPTSPSSSPSTLKSAATTTLLTVPQLVALFLVAFVWFSQGVDSTWSQITDSSLLGKFQIKPRSEDLSKEYAVIAAVTHSVALVFGQVIFSFGDNLKTRFRVPLTAFLIMLTFTGLQAFFRDSFESKQGLIYQQASLFFYDLPNSSVFFSLFSSCSYVIWLLAGFFVRSTDVKHVGIFPKYLQDNFYSLVTLLGVSWCAFHFLVFPLWFQLVGPMMKAENGGRLGEDEFTHGFSGLVTISHTAAIIFGLIFTRGAQGSFSWNADCVLEFFNRSLVLPVALISLLALLVFPIEGVYEVVGWMWKALFGAMAGNFGDVFYSLEALIAGTNLFSVSVMSVFYIGLLSTGYCCFVVANRIRTEIRETASTPTPRVTVDKSLIKASREANYRNVAHQPTPTHSVLHSLLWLSVLSFFGSPQGIFCLYGILHICSGFDNLENILQKGPVQTFLSSCGITAFGSIITFVPFARVWDKFYMDHPELQCQQDKPARSLHSLFRLEVGLAVLNLFLAACLSSVLACVHIFYPGWDKIYFGVPSSLPSCLYVLLSCVFYFLWIDIWAYIVHRILHFPWMYKNVHKLHHTWKQTTAFTSLALHPVEFLCLQAGVYLGLFFIPLHPAAITVNLLYIHYHNVVDHSGVYMESSLPWQPSSLYHDDHHRLFHINYGQSLTVWDRLGGTLLKGKKEKECGEKNFMY</sequence>
<proteinExistence type="predicted"/>
<dbReference type="InterPro" id="IPR050307">
    <property type="entry name" value="Sterol_Desaturase_Related"/>
</dbReference>
<name>A0A9W7A5Z5_9STRA</name>
<feature type="transmembrane region" description="Helical" evidence="5">
    <location>
        <begin position="409"/>
        <end position="431"/>
    </location>
</feature>
<evidence type="ECO:0000256" key="5">
    <source>
        <dbReference type="SAM" id="Phobius"/>
    </source>
</evidence>
<keyword evidence="2 5" id="KW-0812">Transmembrane</keyword>
<feature type="transmembrane region" description="Helical" evidence="5">
    <location>
        <begin position="503"/>
        <end position="526"/>
    </location>
</feature>
<feature type="transmembrane region" description="Helical" evidence="5">
    <location>
        <begin position="335"/>
        <end position="359"/>
    </location>
</feature>
<keyword evidence="3 5" id="KW-1133">Transmembrane helix</keyword>
<evidence type="ECO:0000259" key="6">
    <source>
        <dbReference type="Pfam" id="PF04116"/>
    </source>
</evidence>
<feature type="transmembrane region" description="Helical" evidence="5">
    <location>
        <begin position="21"/>
        <end position="44"/>
    </location>
</feature>
<dbReference type="AlphaFoldDB" id="A0A9W7A5Z5"/>
<keyword evidence="8" id="KW-1185">Reference proteome</keyword>
<feature type="transmembrane region" description="Helical" evidence="5">
    <location>
        <begin position="153"/>
        <end position="173"/>
    </location>
</feature>
<keyword evidence="4 5" id="KW-0472">Membrane</keyword>
<evidence type="ECO:0000256" key="2">
    <source>
        <dbReference type="ARBA" id="ARBA00022692"/>
    </source>
</evidence>
<gene>
    <name evidence="7" type="ORF">TrST_g3161</name>
</gene>
<dbReference type="GO" id="GO:0016020">
    <property type="term" value="C:membrane"/>
    <property type="evidence" value="ECO:0007669"/>
    <property type="project" value="UniProtKB-SubCell"/>
</dbReference>
<feature type="transmembrane region" description="Helical" evidence="5">
    <location>
        <begin position="108"/>
        <end position="126"/>
    </location>
</feature>
<dbReference type="Proteomes" id="UP001165085">
    <property type="component" value="Unassembled WGS sequence"/>
</dbReference>
<dbReference type="EMBL" id="BRXY01000085">
    <property type="protein sequence ID" value="GMH63517.1"/>
    <property type="molecule type" value="Genomic_DNA"/>
</dbReference>
<dbReference type="PANTHER" id="PTHR11863">
    <property type="entry name" value="STEROL DESATURASE"/>
    <property type="match status" value="1"/>
</dbReference>
<feature type="transmembrane region" description="Helical" evidence="5">
    <location>
        <begin position="546"/>
        <end position="566"/>
    </location>
</feature>
<dbReference type="OrthoDB" id="408954at2759"/>
<evidence type="ECO:0000256" key="1">
    <source>
        <dbReference type="ARBA" id="ARBA00004370"/>
    </source>
</evidence>
<feature type="transmembrane region" description="Helical" evidence="5">
    <location>
        <begin position="451"/>
        <end position="471"/>
    </location>
</feature>
<dbReference type="Pfam" id="PF04116">
    <property type="entry name" value="FA_hydroxylase"/>
    <property type="match status" value="1"/>
</dbReference>
<dbReference type="GO" id="GO:0008610">
    <property type="term" value="P:lipid biosynthetic process"/>
    <property type="evidence" value="ECO:0007669"/>
    <property type="project" value="InterPro"/>
</dbReference>